<feature type="domain" description="AB hydrolase-1" evidence="3">
    <location>
        <begin position="34"/>
        <end position="165"/>
    </location>
</feature>
<dbReference type="InterPro" id="IPR000073">
    <property type="entry name" value="AB_hydrolase_1"/>
</dbReference>
<sequence>MTNDINTSETFVKVGTDQLFVKHYAPSVVNPSKAILMIHGSIESGRIFYSLKDKGLGPWLASKGYQVFIPDFRGRGRSMPKVSSNSKNNQYDAIEEEIPALINYIYTKVEDAELNFVTHSWGGVWLMAHIARHPELKVNRIINIAVKRSISVSSFKKWFEVDIVWKYVGKLMTNLFGYFPAVEMKIGQENESRGVYEDCRRWVYAKDEWIDIEDGFDYINEFAHRKCIPPTLYITGLKEFYLGHQTDVKRLMKEVNGAHDQFILLSKETGFAHDYDHINICTSKSGSDDHFPLIEAWLKSEDIAPWVK</sequence>
<name>A0AAX1N1N2_9BACT</name>
<reference evidence="4 5" key="1">
    <citation type="submission" date="2021-05" db="EMBL/GenBank/DDBJ databases">
        <title>Comparative genomic studies on the polysaccharide-degrading batcterial strains of the Flammeovirga genus.</title>
        <authorList>
            <person name="Zewei F."/>
            <person name="Zheng Z."/>
            <person name="Yu L."/>
            <person name="Ruyue G."/>
            <person name="Yanhong M."/>
            <person name="Yuanyuan C."/>
            <person name="Jingyan G."/>
            <person name="Wenjun H."/>
        </authorList>
    </citation>
    <scope>NUCLEOTIDE SEQUENCE [LARGE SCALE GENOMIC DNA]</scope>
    <source>
        <strain evidence="4 5">NBRC:100898</strain>
    </source>
</reference>
<evidence type="ECO:0000256" key="2">
    <source>
        <dbReference type="ARBA" id="ARBA00023098"/>
    </source>
</evidence>
<organism evidence="4 5">
    <name type="scientific">Flammeovirga yaeyamensis</name>
    <dbReference type="NCBI Taxonomy" id="367791"/>
    <lineage>
        <taxon>Bacteria</taxon>
        <taxon>Pseudomonadati</taxon>
        <taxon>Bacteroidota</taxon>
        <taxon>Cytophagia</taxon>
        <taxon>Cytophagales</taxon>
        <taxon>Flammeovirgaceae</taxon>
        <taxon>Flammeovirga</taxon>
    </lineage>
</organism>
<keyword evidence="5" id="KW-1185">Reference proteome</keyword>
<dbReference type="Gene3D" id="3.40.50.1820">
    <property type="entry name" value="alpha/beta hydrolase"/>
    <property type="match status" value="1"/>
</dbReference>
<dbReference type="SUPFAM" id="SSF53474">
    <property type="entry name" value="alpha/beta-Hydrolases"/>
    <property type="match status" value="1"/>
</dbReference>
<accession>A0AAX1N1N2</accession>
<dbReference type="GO" id="GO:0016042">
    <property type="term" value="P:lipid catabolic process"/>
    <property type="evidence" value="ECO:0007669"/>
    <property type="project" value="UniProtKB-KW"/>
</dbReference>
<protein>
    <submittedName>
        <fullName evidence="4">Alpha/beta hydrolase</fullName>
    </submittedName>
</protein>
<dbReference type="GO" id="GO:0016787">
    <property type="term" value="F:hydrolase activity"/>
    <property type="evidence" value="ECO:0007669"/>
    <property type="project" value="UniProtKB-KW"/>
</dbReference>
<keyword evidence="2" id="KW-0443">Lipid metabolism</keyword>
<dbReference type="PANTHER" id="PTHR11005">
    <property type="entry name" value="LYSOSOMAL ACID LIPASE-RELATED"/>
    <property type="match status" value="1"/>
</dbReference>
<evidence type="ECO:0000259" key="3">
    <source>
        <dbReference type="Pfam" id="PF00561"/>
    </source>
</evidence>
<keyword evidence="4" id="KW-0378">Hydrolase</keyword>
<dbReference type="Proteomes" id="UP000678679">
    <property type="component" value="Chromosome 1"/>
</dbReference>
<gene>
    <name evidence="4" type="ORF">KMW28_16440</name>
</gene>
<dbReference type="AlphaFoldDB" id="A0AAX1N1N2"/>
<dbReference type="KEGG" id="fya:KMW28_16440"/>
<dbReference type="InterPro" id="IPR029058">
    <property type="entry name" value="AB_hydrolase_fold"/>
</dbReference>
<proteinExistence type="predicted"/>
<evidence type="ECO:0000313" key="5">
    <source>
        <dbReference type="Proteomes" id="UP000678679"/>
    </source>
</evidence>
<evidence type="ECO:0000256" key="1">
    <source>
        <dbReference type="ARBA" id="ARBA00022963"/>
    </source>
</evidence>
<dbReference type="Pfam" id="PF00561">
    <property type="entry name" value="Abhydrolase_1"/>
    <property type="match status" value="1"/>
</dbReference>
<dbReference type="EMBL" id="CP076132">
    <property type="protein sequence ID" value="QWG01232.1"/>
    <property type="molecule type" value="Genomic_DNA"/>
</dbReference>
<dbReference type="RefSeq" id="WP_169662758.1">
    <property type="nucleotide sequence ID" value="NZ_CP076132.1"/>
</dbReference>
<keyword evidence="1" id="KW-0442">Lipid degradation</keyword>
<evidence type="ECO:0000313" key="4">
    <source>
        <dbReference type="EMBL" id="QWG01232.1"/>
    </source>
</evidence>